<keyword evidence="2" id="KW-0534">Nitrate assimilation</keyword>
<evidence type="ECO:0000313" key="4">
    <source>
        <dbReference type="EMBL" id="MFC6632896.1"/>
    </source>
</evidence>
<protein>
    <submittedName>
        <fullName evidence="4">Nitrite reductase small subunit NirD</fullName>
    </submittedName>
</protein>
<sequence>MTQVAITHTQWQPICQRSDLVADSGVCALVGGASGASKSIALFFIPGAEPQLYALDNWDPVAGAGVIARGIVAEIDGELTVSSPLYKHHFRLGDGACIEDEAVQLASYPVALDGDTVCIAIDEG</sequence>
<dbReference type="CDD" id="cd03529">
    <property type="entry name" value="Rieske_NirD"/>
    <property type="match status" value="1"/>
</dbReference>
<keyword evidence="5" id="KW-1185">Reference proteome</keyword>
<name>A0ABW1YJG3_9GAMM</name>
<gene>
    <name evidence="4" type="primary">nirD</name>
    <name evidence="4" type="ORF">ACFQBM_06385</name>
</gene>
<dbReference type="Gene3D" id="2.102.10.10">
    <property type="entry name" value="Rieske [2Fe-2S] iron-sulphur domain"/>
    <property type="match status" value="1"/>
</dbReference>
<reference evidence="5" key="1">
    <citation type="journal article" date="2019" name="Int. J. Syst. Evol. Microbiol.">
        <title>The Global Catalogue of Microorganisms (GCM) 10K type strain sequencing project: providing services to taxonomists for standard genome sequencing and annotation.</title>
        <authorList>
            <consortium name="The Broad Institute Genomics Platform"/>
            <consortium name="The Broad Institute Genome Sequencing Center for Infectious Disease"/>
            <person name="Wu L."/>
            <person name="Ma J."/>
        </authorList>
    </citation>
    <scope>NUCLEOTIDE SEQUENCE [LARGE SCALE GENOMIC DNA]</scope>
    <source>
        <strain evidence="5">CGMCC 1.13718</strain>
    </source>
</reference>
<dbReference type="Pfam" id="PF13806">
    <property type="entry name" value="Rieske_2"/>
    <property type="match status" value="1"/>
</dbReference>
<dbReference type="PANTHER" id="PTHR40562:SF1">
    <property type="entry name" value="NITRITE REDUCTASE (NADH) SMALL SUBUNIT"/>
    <property type="match status" value="1"/>
</dbReference>
<proteinExistence type="predicted"/>
<keyword evidence="1" id="KW-0560">Oxidoreductase</keyword>
<accession>A0ABW1YJG3</accession>
<feature type="domain" description="Rieske-like [2Fe-2S]" evidence="3">
    <location>
        <begin position="10"/>
        <end position="119"/>
    </location>
</feature>
<dbReference type="Proteomes" id="UP001596425">
    <property type="component" value="Unassembled WGS sequence"/>
</dbReference>
<dbReference type="RefSeq" id="WP_193191778.1">
    <property type="nucleotide sequence ID" value="NZ_JACZFR010000023.1"/>
</dbReference>
<evidence type="ECO:0000256" key="1">
    <source>
        <dbReference type="ARBA" id="ARBA00023002"/>
    </source>
</evidence>
<organism evidence="4 5">
    <name type="scientific">Microbulbifer taiwanensis</name>
    <dbReference type="NCBI Taxonomy" id="986746"/>
    <lineage>
        <taxon>Bacteria</taxon>
        <taxon>Pseudomonadati</taxon>
        <taxon>Pseudomonadota</taxon>
        <taxon>Gammaproteobacteria</taxon>
        <taxon>Cellvibrionales</taxon>
        <taxon>Microbulbiferaceae</taxon>
        <taxon>Microbulbifer</taxon>
    </lineage>
</organism>
<dbReference type="InterPro" id="IPR036922">
    <property type="entry name" value="Rieske_2Fe-2S_sf"/>
</dbReference>
<dbReference type="PROSITE" id="PS51300">
    <property type="entry name" value="NIRD"/>
    <property type="match status" value="1"/>
</dbReference>
<evidence type="ECO:0000313" key="5">
    <source>
        <dbReference type="Proteomes" id="UP001596425"/>
    </source>
</evidence>
<dbReference type="NCBIfam" id="TIGR02378">
    <property type="entry name" value="nirD_assim_sml"/>
    <property type="match status" value="1"/>
</dbReference>
<dbReference type="PANTHER" id="PTHR40562">
    <property type="match status" value="1"/>
</dbReference>
<comment type="caution">
    <text evidence="4">The sequence shown here is derived from an EMBL/GenBank/DDBJ whole genome shotgun (WGS) entry which is preliminary data.</text>
</comment>
<evidence type="ECO:0000256" key="2">
    <source>
        <dbReference type="ARBA" id="ARBA00023063"/>
    </source>
</evidence>
<dbReference type="SUPFAM" id="SSF50022">
    <property type="entry name" value="ISP domain"/>
    <property type="match status" value="1"/>
</dbReference>
<dbReference type="EMBL" id="JBHSVR010000001">
    <property type="protein sequence ID" value="MFC6632896.1"/>
    <property type="molecule type" value="Genomic_DNA"/>
</dbReference>
<evidence type="ECO:0000259" key="3">
    <source>
        <dbReference type="Pfam" id="PF13806"/>
    </source>
</evidence>
<dbReference type="InterPro" id="IPR017881">
    <property type="entry name" value="NirD"/>
</dbReference>
<dbReference type="InterPro" id="IPR012748">
    <property type="entry name" value="Rieske-like_NirD"/>
</dbReference>